<evidence type="ECO:0000256" key="2">
    <source>
        <dbReference type="ARBA" id="ARBA00011764"/>
    </source>
</evidence>
<dbReference type="InterPro" id="IPR032675">
    <property type="entry name" value="LRR_dom_sf"/>
</dbReference>
<evidence type="ECO:0000256" key="1">
    <source>
        <dbReference type="ARBA" id="ARBA00004236"/>
    </source>
</evidence>
<evidence type="ECO:0000256" key="8">
    <source>
        <dbReference type="ARBA" id="ARBA00023015"/>
    </source>
</evidence>
<dbReference type="SMART" id="SM00365">
    <property type="entry name" value="LRR_SD22"/>
    <property type="match status" value="12"/>
</dbReference>
<evidence type="ECO:0000256" key="7">
    <source>
        <dbReference type="ARBA" id="ARBA00022737"/>
    </source>
</evidence>
<keyword evidence="7" id="KW-0677">Repeat</keyword>
<comment type="subcellular location">
    <subcellularLocation>
        <location evidence="1">Cell membrane</location>
    </subcellularLocation>
</comment>
<gene>
    <name evidence="13" type="ORF">PSYICH_LOCUS14759</name>
</gene>
<dbReference type="SMART" id="SM00369">
    <property type="entry name" value="LRR_TYP"/>
    <property type="match status" value="24"/>
</dbReference>
<evidence type="ECO:0000256" key="10">
    <source>
        <dbReference type="ARBA" id="ARBA00023163"/>
    </source>
</evidence>
<dbReference type="InterPro" id="IPR050328">
    <property type="entry name" value="Dev_Immune_Receptor"/>
</dbReference>
<dbReference type="InterPro" id="IPR000483">
    <property type="entry name" value="Cys-rich_flank_reg_C"/>
</dbReference>
<protein>
    <recommendedName>
        <fullName evidence="3">Regulatory protein zeste</fullName>
    </recommendedName>
</protein>
<keyword evidence="14" id="KW-1185">Reference proteome</keyword>
<dbReference type="Gene3D" id="3.80.10.10">
    <property type="entry name" value="Ribonuclease Inhibitor"/>
    <property type="match status" value="6"/>
</dbReference>
<evidence type="ECO:0000256" key="11">
    <source>
        <dbReference type="ARBA" id="ARBA00025466"/>
    </source>
</evidence>
<sequence length="1400" mass="159676">MLLEYITRHPKLLAAKFSPDFTQKDAQGLWQEISNILNSCVGARKDWKSWRKTWQDIRCRTKSKTSELRRLRTATGGGPHTNTQISTYEDKVLETISVVAIEGHTNVKESDTEFEHQDTNCVDNVIITYLETPTCSNIEIAETSAKKPAENEKVIKNSFPRAPRKKLIYASQATRHYKESLDNKNNLKSKYYDKKIIVSERIACALERIADAKEASVKVEQNIALSKQKSVEAKDLMQIMKLGYTIVIGSIVIMIWISLSEARELELVNYPPCFFNPLCSCSKSVPDLGIVKCQDVHLPRIPETVNTSKVFMLHLENNEMRTLEPYFLQSTGLYKIVLSGNPLSVISDEAFIGLERSLWELEISHCDLTIVPNRAIRYLQKLRRLDLSGNDINRISPEDWRGIERSLEVLILAENEINHVPTDSFSGLPNLETIDLSGNNLRNIDPSVFRDGMGRLAHLIFADNQLSSIPYQALQPLRLLKTLDLSYNRINKMEPSSEPGVNINLNYQLSLDTFKLDFNQITILEPMSFQYFNVLNKTYLDGNPIITLEENAFRQAKIKELYLRGCGLSEVNPRAFEGLESFLEILDLSGNNISLLPEAVFNRFQILRTILLSDNVLHKINPLEDFNGFQFTLYNMDLSGNEKLQISLQDLRRLRNLRTLTISRLNQPTLSPDNFVEYGVDLEELNINFGNLQTIKSNAFQHVHGLKYLDLSENSIGTIENNAFVDGDIHKDLEEIYLSFNYIKTIGQHTFVYLPKLEQLHLDDNRIESLDRRAFMNLENIKRLNLKGNKISSVSYEAFQNLPELEDLDMSYNQLKSFDFTVFDQVGTLSIFKVNMSHNTLRDLFVNIPANFEANAGIGSIHSNIKILDLSFNNISSISKQFFRPVELSMTHLYLSHNNILNASRDVFGSLRHLQWLDISHNGMYEMDFDMFRNTKKLQVLIASHNRIADVSNDLFRFLSNLRIVDLSHNRLRALPDNLFREEGLERLDLSHNMLSKLPLTSMSVATAMTVCELDLSWNSISSVAHGGLLTRFRKLNFLDLSYNRLAQIDSGTFKGLPRLSYLDLSHNSQLALEPNGLSFQGLEYTLLHLKLDNVSLSLLPTLPTPNLISLSLSHNSLPTMPPEMATNLTKLQRLNLDSNDLTAIPIVTHQLTELRYFSIADNPITFLSNTSLLGVADRLVELDIRNFDLNTLEVESSTDDNLNKEMSGELPFKLRNITFTGKGLKRLGGDVLNGVRSPVFHLGVHNTSIMKLVSNLFEDLAHVKNISVDVRNNDALQNLLNPSRGYKPNLYRKPFLIELKITGNKWTCDCDLGWIEVWLRKRRQYLCDEDSPSFTATYRDYTCRHTEDDLRTAYCSNKNNHTVIDVLKTEIECGWSDSPRLTGYSLPAIILTVVTVLFM</sequence>
<dbReference type="GO" id="GO:0048468">
    <property type="term" value="P:cell development"/>
    <property type="evidence" value="ECO:0007669"/>
    <property type="project" value="UniProtKB-ARBA"/>
</dbReference>
<evidence type="ECO:0000259" key="12">
    <source>
        <dbReference type="SMART" id="SM00082"/>
    </source>
</evidence>
<comment type="subunit">
    <text evidence="2">Self-associates forming complexes of several hundred monomers.</text>
</comment>
<dbReference type="SUPFAM" id="SSF52047">
    <property type="entry name" value="RNI-like"/>
    <property type="match status" value="1"/>
</dbReference>
<dbReference type="InterPro" id="IPR003591">
    <property type="entry name" value="Leu-rich_rpt_typical-subtyp"/>
</dbReference>
<evidence type="ECO:0000313" key="14">
    <source>
        <dbReference type="Proteomes" id="UP001153636"/>
    </source>
</evidence>
<dbReference type="SUPFAM" id="SSF52058">
    <property type="entry name" value="L domain-like"/>
    <property type="match status" value="2"/>
</dbReference>
<evidence type="ECO:0000256" key="4">
    <source>
        <dbReference type="ARBA" id="ARBA00022475"/>
    </source>
</evidence>
<dbReference type="Proteomes" id="UP001153636">
    <property type="component" value="Chromosome 8"/>
</dbReference>
<feature type="domain" description="LRRCT" evidence="12">
    <location>
        <begin position="1305"/>
        <end position="1375"/>
    </location>
</feature>
<dbReference type="GO" id="GO:0031012">
    <property type="term" value="C:extracellular matrix"/>
    <property type="evidence" value="ECO:0007669"/>
    <property type="project" value="TreeGrafter"/>
</dbReference>
<accession>A0A9P0D6A4</accession>
<dbReference type="EMBL" id="OV651820">
    <property type="protein sequence ID" value="CAH1114705.1"/>
    <property type="molecule type" value="Genomic_DNA"/>
</dbReference>
<dbReference type="InterPro" id="IPR028002">
    <property type="entry name" value="Myb_DNA-bind_5"/>
</dbReference>
<dbReference type="InterPro" id="IPR001611">
    <property type="entry name" value="Leu-rich_rpt"/>
</dbReference>
<dbReference type="SMART" id="SM00082">
    <property type="entry name" value="LRRCT"/>
    <property type="match status" value="1"/>
</dbReference>
<keyword evidence="6" id="KW-0732">Signal</keyword>
<evidence type="ECO:0000256" key="6">
    <source>
        <dbReference type="ARBA" id="ARBA00022729"/>
    </source>
</evidence>
<keyword evidence="4" id="KW-1003">Cell membrane</keyword>
<dbReference type="PRINTS" id="PR00019">
    <property type="entry name" value="LEURICHRPT"/>
</dbReference>
<evidence type="ECO:0000256" key="5">
    <source>
        <dbReference type="ARBA" id="ARBA00022614"/>
    </source>
</evidence>
<dbReference type="Pfam" id="PF13855">
    <property type="entry name" value="LRR_8"/>
    <property type="match status" value="8"/>
</dbReference>
<dbReference type="GO" id="GO:0005886">
    <property type="term" value="C:plasma membrane"/>
    <property type="evidence" value="ECO:0007669"/>
    <property type="project" value="UniProtKB-SubCell"/>
</dbReference>
<comment type="function">
    <text evidence="11">Involved in transvection phenomena (= synapsis-dependent gene expression), where the synaptic pairing of chromosomes carrying genes with which zeste interacts influences the expression of these genes. Zeste binds to DNA and stimulates transcription from a nearby promoter.</text>
</comment>
<keyword evidence="10" id="KW-0804">Transcription</keyword>
<dbReference type="FunFam" id="3.80.10.10:FF:001167">
    <property type="entry name" value="Chaoptin"/>
    <property type="match status" value="1"/>
</dbReference>
<evidence type="ECO:0000256" key="9">
    <source>
        <dbReference type="ARBA" id="ARBA00023136"/>
    </source>
</evidence>
<reference evidence="13" key="1">
    <citation type="submission" date="2022-01" db="EMBL/GenBank/DDBJ databases">
        <authorList>
            <person name="King R."/>
        </authorList>
    </citation>
    <scope>NUCLEOTIDE SEQUENCE</scope>
</reference>
<dbReference type="GO" id="GO:0005615">
    <property type="term" value="C:extracellular space"/>
    <property type="evidence" value="ECO:0007669"/>
    <property type="project" value="TreeGrafter"/>
</dbReference>
<evidence type="ECO:0000256" key="3">
    <source>
        <dbReference type="ARBA" id="ARBA00016807"/>
    </source>
</evidence>
<dbReference type="PANTHER" id="PTHR24373:SF370">
    <property type="entry name" value="FISH-LIPS, ISOFORM E"/>
    <property type="match status" value="1"/>
</dbReference>
<keyword evidence="5" id="KW-0433">Leucine-rich repeat</keyword>
<dbReference type="OrthoDB" id="1111193at2759"/>
<proteinExistence type="predicted"/>
<organism evidence="13 14">
    <name type="scientific">Psylliodes chrysocephalus</name>
    <dbReference type="NCBI Taxonomy" id="3402493"/>
    <lineage>
        <taxon>Eukaryota</taxon>
        <taxon>Metazoa</taxon>
        <taxon>Ecdysozoa</taxon>
        <taxon>Arthropoda</taxon>
        <taxon>Hexapoda</taxon>
        <taxon>Insecta</taxon>
        <taxon>Pterygota</taxon>
        <taxon>Neoptera</taxon>
        <taxon>Endopterygota</taxon>
        <taxon>Coleoptera</taxon>
        <taxon>Polyphaga</taxon>
        <taxon>Cucujiformia</taxon>
        <taxon>Chrysomeloidea</taxon>
        <taxon>Chrysomelidae</taxon>
        <taxon>Galerucinae</taxon>
        <taxon>Alticini</taxon>
        <taxon>Psylliodes</taxon>
    </lineage>
</organism>
<dbReference type="PROSITE" id="PS51450">
    <property type="entry name" value="LRR"/>
    <property type="match status" value="11"/>
</dbReference>
<dbReference type="Pfam" id="PF13873">
    <property type="entry name" value="Myb_DNA-bind_5"/>
    <property type="match status" value="1"/>
</dbReference>
<keyword evidence="9" id="KW-0472">Membrane</keyword>
<name>A0A9P0D6A4_9CUCU</name>
<dbReference type="PANTHER" id="PTHR24373">
    <property type="entry name" value="SLIT RELATED LEUCINE-RICH REPEAT NEURONAL PROTEIN"/>
    <property type="match status" value="1"/>
</dbReference>
<evidence type="ECO:0000313" key="13">
    <source>
        <dbReference type="EMBL" id="CAH1114705.1"/>
    </source>
</evidence>
<keyword evidence="8" id="KW-0805">Transcription regulation</keyword>